<feature type="domain" description="Beta-lactamase-related" evidence="1">
    <location>
        <begin position="8"/>
        <end position="322"/>
    </location>
</feature>
<proteinExistence type="predicted"/>
<protein>
    <recommendedName>
        <fullName evidence="1">Beta-lactamase-related domain-containing protein</fullName>
    </recommendedName>
</protein>
<dbReference type="Pfam" id="PF00144">
    <property type="entry name" value="Beta-lactamase"/>
    <property type="match status" value="1"/>
</dbReference>
<dbReference type="EMBL" id="BOOW01000036">
    <property type="protein sequence ID" value="GII95414.1"/>
    <property type="molecule type" value="Genomic_DNA"/>
</dbReference>
<dbReference type="InterPro" id="IPR050789">
    <property type="entry name" value="Diverse_Enzym_Activities"/>
</dbReference>
<comment type="caution">
    <text evidence="2">The sequence shown here is derived from an EMBL/GenBank/DDBJ whole genome shotgun (WGS) entry which is preliminary data.</text>
</comment>
<reference evidence="2" key="1">
    <citation type="submission" date="2021-01" db="EMBL/GenBank/DDBJ databases">
        <title>Whole genome shotgun sequence of Sinosporangium siamense NBRC 109515.</title>
        <authorList>
            <person name="Komaki H."/>
            <person name="Tamura T."/>
        </authorList>
    </citation>
    <scope>NUCLEOTIDE SEQUENCE</scope>
    <source>
        <strain evidence="2">NBRC 109515</strain>
    </source>
</reference>
<keyword evidence="3" id="KW-1185">Reference proteome</keyword>
<evidence type="ECO:0000313" key="2">
    <source>
        <dbReference type="EMBL" id="GII95414.1"/>
    </source>
</evidence>
<evidence type="ECO:0000313" key="3">
    <source>
        <dbReference type="Proteomes" id="UP000606172"/>
    </source>
</evidence>
<dbReference type="RefSeq" id="WP_204030483.1">
    <property type="nucleotide sequence ID" value="NZ_BOOW01000036.1"/>
</dbReference>
<dbReference type="PANTHER" id="PTHR43283:SF3">
    <property type="entry name" value="BETA-LACTAMASE FAMILY PROTEIN (AFU_ORTHOLOGUE AFUA_5G07500)"/>
    <property type="match status" value="1"/>
</dbReference>
<sequence>MEDRDIQTLLDESAKKLGVVGAQVAVLHNGVVRAFATGSANVELGIPMTTDTLVQIGSTTKVYTALMVMSLVEEGKLDLDEPVLSYIPYFRTPDAEATRSMTLRHLLSMSAGLDNGPYDKHGREQIATERYIRSIADLPLIFSPGQGYGYSNLATCVAGEAAVQVTGRTWDDLLRERVLEPAGLKRSVTLPENLVFHRVSVGHAVEEDGTPRVTRPWDCTPTQAAAGETLCTSAADLIAFAQIFLNKGAGVVSPESITTMTTPQVTVPDTILADTWGVGPYSKNWNGTELWGHTGTNEGGSSSLFWIPAKGAAFATLSNVPEQGYPLAHELGKVLYPALWGVDCVPPPAPSAEVRVDAHRVSGVYEEYNARYEVTVEDGTVMLRASSKEPFTPSLDTRLLPWKTDRFLADKAALTGNRGWGVSFVGSDDESRATHLVNGFFCARRVR</sequence>
<evidence type="ECO:0000259" key="1">
    <source>
        <dbReference type="Pfam" id="PF00144"/>
    </source>
</evidence>
<name>A0A919RMZ3_9ACTN</name>
<accession>A0A919RMZ3</accession>
<dbReference type="PANTHER" id="PTHR43283">
    <property type="entry name" value="BETA-LACTAMASE-RELATED"/>
    <property type="match status" value="1"/>
</dbReference>
<organism evidence="2 3">
    <name type="scientific">Sinosporangium siamense</name>
    <dbReference type="NCBI Taxonomy" id="1367973"/>
    <lineage>
        <taxon>Bacteria</taxon>
        <taxon>Bacillati</taxon>
        <taxon>Actinomycetota</taxon>
        <taxon>Actinomycetes</taxon>
        <taxon>Streptosporangiales</taxon>
        <taxon>Streptosporangiaceae</taxon>
        <taxon>Sinosporangium</taxon>
    </lineage>
</organism>
<dbReference type="SUPFAM" id="SSF56601">
    <property type="entry name" value="beta-lactamase/transpeptidase-like"/>
    <property type="match status" value="1"/>
</dbReference>
<dbReference type="InterPro" id="IPR001466">
    <property type="entry name" value="Beta-lactam-related"/>
</dbReference>
<dbReference type="Proteomes" id="UP000606172">
    <property type="component" value="Unassembled WGS sequence"/>
</dbReference>
<dbReference type="Gene3D" id="3.40.710.10">
    <property type="entry name" value="DD-peptidase/beta-lactamase superfamily"/>
    <property type="match status" value="1"/>
</dbReference>
<dbReference type="AlphaFoldDB" id="A0A919RMZ3"/>
<gene>
    <name evidence="2" type="ORF">Ssi02_56450</name>
</gene>
<dbReference type="InterPro" id="IPR012338">
    <property type="entry name" value="Beta-lactam/transpept-like"/>
</dbReference>